<dbReference type="AlphaFoldDB" id="A0AAE4AVB1"/>
<accession>A0AAE4AVB1</accession>
<dbReference type="NCBIfam" id="TIGR00696">
    <property type="entry name" value="wecG_tagA_cpsF"/>
    <property type="match status" value="1"/>
</dbReference>
<evidence type="ECO:0000313" key="4">
    <source>
        <dbReference type="Proteomes" id="UP001229244"/>
    </source>
</evidence>
<evidence type="ECO:0000256" key="1">
    <source>
        <dbReference type="ARBA" id="ARBA00022676"/>
    </source>
</evidence>
<keyword evidence="2 3" id="KW-0808">Transferase</keyword>
<dbReference type="CDD" id="cd06533">
    <property type="entry name" value="Glyco_transf_WecG_TagA"/>
    <property type="match status" value="1"/>
</dbReference>
<organism evidence="3 4">
    <name type="scientific">Amorphus orientalis</name>
    <dbReference type="NCBI Taxonomy" id="649198"/>
    <lineage>
        <taxon>Bacteria</taxon>
        <taxon>Pseudomonadati</taxon>
        <taxon>Pseudomonadota</taxon>
        <taxon>Alphaproteobacteria</taxon>
        <taxon>Hyphomicrobiales</taxon>
        <taxon>Amorphaceae</taxon>
        <taxon>Amorphus</taxon>
    </lineage>
</organism>
<evidence type="ECO:0000313" key="3">
    <source>
        <dbReference type="EMBL" id="MDQ0316514.1"/>
    </source>
</evidence>
<dbReference type="GO" id="GO:0047244">
    <property type="term" value="F:N-acetylglucosaminyldiphosphoundecaprenol N-acetyl-beta-D-mannosaminyltransferase activity"/>
    <property type="evidence" value="ECO:0007669"/>
    <property type="project" value="UniProtKB-EC"/>
</dbReference>
<proteinExistence type="predicted"/>
<dbReference type="Pfam" id="PF03808">
    <property type="entry name" value="Glyco_tran_WecG"/>
    <property type="match status" value="1"/>
</dbReference>
<evidence type="ECO:0000256" key="2">
    <source>
        <dbReference type="ARBA" id="ARBA00022679"/>
    </source>
</evidence>
<gene>
    <name evidence="3" type="ORF">J2S73_002990</name>
</gene>
<dbReference type="PANTHER" id="PTHR34136">
    <property type="match status" value="1"/>
</dbReference>
<dbReference type="PANTHER" id="PTHR34136:SF1">
    <property type="entry name" value="UDP-N-ACETYL-D-MANNOSAMINURONIC ACID TRANSFERASE"/>
    <property type="match status" value="1"/>
</dbReference>
<keyword evidence="4" id="KW-1185">Reference proteome</keyword>
<dbReference type="EMBL" id="JAUSUL010000003">
    <property type="protein sequence ID" value="MDQ0316514.1"/>
    <property type="molecule type" value="Genomic_DNA"/>
</dbReference>
<dbReference type="RefSeq" id="WP_306886400.1">
    <property type="nucleotide sequence ID" value="NZ_JAUSUL010000003.1"/>
</dbReference>
<sequence length="260" mass="28386">MTARNQVRLFGIDLDVLDLRGAVERIMDFAGKRPARIVVTPNLDHLLKLQSDAAFHAAYLETDLVLADGMPLVWLSRLEATPLPERVAGSELIVPVCREAAARGRSVFFLGTTDAVLAEAEARLRQEIPEIKVAGRHAPGFGFREDDAAQKQAAEIVAASGADILFLALGAPTQEVFAVRYRDTIGCGVVLCIGAGLDFLAGRTSAAPVWMRRSGGEWIWRVLQEPARLAPRYGRILWRLPGLLGAHFSERRARRTGDPG</sequence>
<dbReference type="Proteomes" id="UP001229244">
    <property type="component" value="Unassembled WGS sequence"/>
</dbReference>
<comment type="caution">
    <text evidence="3">The sequence shown here is derived from an EMBL/GenBank/DDBJ whole genome shotgun (WGS) entry which is preliminary data.</text>
</comment>
<dbReference type="InterPro" id="IPR004629">
    <property type="entry name" value="WecG_TagA_CpsF"/>
</dbReference>
<protein>
    <submittedName>
        <fullName evidence="3">N-acetylglucosaminyldiphosphoundecaprenol N-acetyl-beta-D-mannosaminyltransferase</fullName>
        <ecNumber evidence="3">2.4.1.187</ecNumber>
    </submittedName>
</protein>
<name>A0AAE4AVB1_9HYPH</name>
<keyword evidence="1 3" id="KW-0328">Glycosyltransferase</keyword>
<dbReference type="EC" id="2.4.1.187" evidence="3"/>
<reference evidence="3" key="1">
    <citation type="submission" date="2023-07" db="EMBL/GenBank/DDBJ databases">
        <title>Genomic Encyclopedia of Type Strains, Phase IV (KMG-IV): sequencing the most valuable type-strain genomes for metagenomic binning, comparative biology and taxonomic classification.</title>
        <authorList>
            <person name="Goeker M."/>
        </authorList>
    </citation>
    <scope>NUCLEOTIDE SEQUENCE</scope>
    <source>
        <strain evidence="3">DSM 21202</strain>
    </source>
</reference>